<gene>
    <name evidence="2" type="ORF">TRIADDRAFT_61703</name>
</gene>
<reference evidence="2 3" key="1">
    <citation type="journal article" date="2008" name="Nature">
        <title>The Trichoplax genome and the nature of placozoans.</title>
        <authorList>
            <person name="Srivastava M."/>
            <person name="Begovic E."/>
            <person name="Chapman J."/>
            <person name="Putnam N.H."/>
            <person name="Hellsten U."/>
            <person name="Kawashima T."/>
            <person name="Kuo A."/>
            <person name="Mitros T."/>
            <person name="Salamov A."/>
            <person name="Carpenter M.L."/>
            <person name="Signorovitch A.Y."/>
            <person name="Moreno M.A."/>
            <person name="Kamm K."/>
            <person name="Grimwood J."/>
            <person name="Schmutz J."/>
            <person name="Shapiro H."/>
            <person name="Grigoriev I.V."/>
            <person name="Buss L.W."/>
            <person name="Schierwater B."/>
            <person name="Dellaporta S.L."/>
            <person name="Rokhsar D.S."/>
        </authorList>
    </citation>
    <scope>NUCLEOTIDE SEQUENCE [LARGE SCALE GENOMIC DNA]</scope>
    <source>
        <strain evidence="2 3">Grell-BS-1999</strain>
    </source>
</reference>
<name>B3SBQ9_TRIAD</name>
<dbReference type="PhylomeDB" id="B3SBQ9"/>
<protein>
    <submittedName>
        <fullName evidence="2">Uncharacterized protein</fullName>
    </submittedName>
</protein>
<feature type="transmembrane region" description="Helical" evidence="1">
    <location>
        <begin position="13"/>
        <end position="32"/>
    </location>
</feature>
<evidence type="ECO:0000256" key="1">
    <source>
        <dbReference type="SAM" id="Phobius"/>
    </source>
</evidence>
<sequence length="156" mass="18179">MGHVQVLQERKNYHHYFATIVANIIEFSRLFFKIVRKSYTNAVQRFSVTPKKFLVRSIGGYVISKSEKDTLGPFVVYKSNLIDGLDGIDGQAEFAKFEIEEYDNSYWALVLLSDNKRVLGLKEIKGNKYELLFVEVNEDMKSFSKQLKEVKKSNWH</sequence>
<dbReference type="RefSeq" id="XP_002117705.1">
    <property type="nucleotide sequence ID" value="XM_002117669.1"/>
</dbReference>
<evidence type="ECO:0000313" key="2">
    <source>
        <dbReference type="EMBL" id="EDV19835.1"/>
    </source>
</evidence>
<proteinExistence type="predicted"/>
<keyword evidence="1" id="KW-0472">Membrane</keyword>
<keyword evidence="3" id="KW-1185">Reference proteome</keyword>
<keyword evidence="1" id="KW-0812">Transmembrane</keyword>
<dbReference type="GeneID" id="6758917"/>
<evidence type="ECO:0000313" key="3">
    <source>
        <dbReference type="Proteomes" id="UP000009022"/>
    </source>
</evidence>
<keyword evidence="1" id="KW-1133">Transmembrane helix</keyword>
<dbReference type="KEGG" id="tad:TRIADDRAFT_61703"/>
<dbReference type="CTD" id="6758917"/>
<dbReference type="HOGENOM" id="CLU_1688982_0_0_1"/>
<dbReference type="AlphaFoldDB" id="B3SBQ9"/>
<dbReference type="InParanoid" id="B3SBQ9"/>
<dbReference type="Proteomes" id="UP000009022">
    <property type="component" value="Unassembled WGS sequence"/>
</dbReference>
<dbReference type="EMBL" id="DS985266">
    <property type="protein sequence ID" value="EDV19835.1"/>
    <property type="molecule type" value="Genomic_DNA"/>
</dbReference>
<accession>B3SBQ9</accession>
<organism evidence="2 3">
    <name type="scientific">Trichoplax adhaerens</name>
    <name type="common">Trichoplax reptans</name>
    <dbReference type="NCBI Taxonomy" id="10228"/>
    <lineage>
        <taxon>Eukaryota</taxon>
        <taxon>Metazoa</taxon>
        <taxon>Placozoa</taxon>
        <taxon>Uniplacotomia</taxon>
        <taxon>Trichoplacea</taxon>
        <taxon>Trichoplacidae</taxon>
        <taxon>Trichoplax</taxon>
    </lineage>
</organism>